<dbReference type="Proteomes" id="UP001152795">
    <property type="component" value="Unassembled WGS sequence"/>
</dbReference>
<dbReference type="AlphaFoldDB" id="A0A6S7GCD5"/>
<organism evidence="2 3">
    <name type="scientific">Paramuricea clavata</name>
    <name type="common">Red gorgonian</name>
    <name type="synonym">Violescent sea-whip</name>
    <dbReference type="NCBI Taxonomy" id="317549"/>
    <lineage>
        <taxon>Eukaryota</taxon>
        <taxon>Metazoa</taxon>
        <taxon>Cnidaria</taxon>
        <taxon>Anthozoa</taxon>
        <taxon>Octocorallia</taxon>
        <taxon>Malacalcyonacea</taxon>
        <taxon>Plexauridae</taxon>
        <taxon>Paramuricea</taxon>
    </lineage>
</organism>
<keyword evidence="3" id="KW-1185">Reference proteome</keyword>
<evidence type="ECO:0000313" key="2">
    <source>
        <dbReference type="EMBL" id="CAB3986939.1"/>
    </source>
</evidence>
<evidence type="ECO:0000313" key="3">
    <source>
        <dbReference type="Proteomes" id="UP001152795"/>
    </source>
</evidence>
<dbReference type="EMBL" id="CACRXK020001095">
    <property type="protein sequence ID" value="CAB3986939.1"/>
    <property type="molecule type" value="Genomic_DNA"/>
</dbReference>
<accession>A0A6S7GCD5</accession>
<sequence length="487" mass="56716">MGVSIEIYRLRIGSHNNFVQARQSMNQMKVTTIESNNEVCKWFAQMVSYHVYVPLLLRLANDVEDPGPINIYDIVDHSFTVRADFNQVNANNLYAIISQHIQKDFLLLTDVPEILSINNDTFNLEYSDSFSGALWMDYNNEQYVTLEHAFHEVFDADNYKACLLTIGANTVAVLMPFPDVFKGVKCHRNISLSNSLDNIANDDTTSNNHEQLTKQQESVIERENRRAKLREKQREKKQQAKQKESVTERENRLAKQREKRKHESVSERENGLAKQREKRKQETVSHRENRLAKQLAKRKQVAERENRLAKQRQKRKQVRQQETVSERENRLQNQRKARRLKRQNETVEQREQKLAKVRANYKENKSRRFGKNKQCPPSGSRGHVYNDNGISHNSVSQLIHKFHKPVSTGPLYICSCCDQLWYKHSVCPAERLRLCNPNSTKHIQGIKSVDNIEWLCLTCDKHLKKDKVPPSAVSNGLKFPENLTSLI</sequence>
<gene>
    <name evidence="2" type="ORF">PACLA_8A022987</name>
</gene>
<feature type="region of interest" description="Disordered" evidence="1">
    <location>
        <begin position="361"/>
        <end position="380"/>
    </location>
</feature>
<feature type="compositionally biased region" description="Basic and acidic residues" evidence="1">
    <location>
        <begin position="342"/>
        <end position="354"/>
    </location>
</feature>
<dbReference type="OrthoDB" id="5989338at2759"/>
<protein>
    <submittedName>
        <fullName evidence="2">Uncharacterized protein</fullName>
    </submittedName>
</protein>
<dbReference type="Gene3D" id="3.90.70.120">
    <property type="match status" value="1"/>
</dbReference>
<comment type="caution">
    <text evidence="2">The sequence shown here is derived from an EMBL/GenBank/DDBJ whole genome shotgun (WGS) entry which is preliminary data.</text>
</comment>
<proteinExistence type="predicted"/>
<feature type="region of interest" description="Disordered" evidence="1">
    <location>
        <begin position="195"/>
        <end position="354"/>
    </location>
</feature>
<feature type="compositionally biased region" description="Basic residues" evidence="1">
    <location>
        <begin position="309"/>
        <end position="318"/>
    </location>
</feature>
<feature type="compositionally biased region" description="Basic and acidic residues" evidence="1">
    <location>
        <begin position="219"/>
        <end position="291"/>
    </location>
</feature>
<name>A0A6S7GCD5_PARCT</name>
<feature type="compositionally biased region" description="Polar residues" evidence="1">
    <location>
        <begin position="195"/>
        <end position="218"/>
    </location>
</feature>
<reference evidence="2" key="1">
    <citation type="submission" date="2020-04" db="EMBL/GenBank/DDBJ databases">
        <authorList>
            <person name="Alioto T."/>
            <person name="Alioto T."/>
            <person name="Gomez Garrido J."/>
        </authorList>
    </citation>
    <scope>NUCLEOTIDE SEQUENCE</scope>
    <source>
        <strain evidence="2">A484AB</strain>
    </source>
</reference>
<evidence type="ECO:0000256" key="1">
    <source>
        <dbReference type="SAM" id="MobiDB-lite"/>
    </source>
</evidence>